<dbReference type="Proteomes" id="UP000013827">
    <property type="component" value="Unassembled WGS sequence"/>
</dbReference>
<evidence type="ECO:0000313" key="3">
    <source>
        <dbReference type="EnsemblProtists" id="EOD18885"/>
    </source>
</evidence>
<protein>
    <submittedName>
        <fullName evidence="3">Uncharacterized protein</fullName>
    </submittedName>
</protein>
<evidence type="ECO:0000256" key="1">
    <source>
        <dbReference type="SAM" id="MobiDB-lite"/>
    </source>
</evidence>
<reference evidence="4" key="1">
    <citation type="journal article" date="2013" name="Nature">
        <title>Pan genome of the phytoplankton Emiliania underpins its global distribution.</title>
        <authorList>
            <person name="Read B.A."/>
            <person name="Kegel J."/>
            <person name="Klute M.J."/>
            <person name="Kuo A."/>
            <person name="Lefebvre S.C."/>
            <person name="Maumus F."/>
            <person name="Mayer C."/>
            <person name="Miller J."/>
            <person name="Monier A."/>
            <person name="Salamov A."/>
            <person name="Young J."/>
            <person name="Aguilar M."/>
            <person name="Claverie J.M."/>
            <person name="Frickenhaus S."/>
            <person name="Gonzalez K."/>
            <person name="Herman E.K."/>
            <person name="Lin Y.C."/>
            <person name="Napier J."/>
            <person name="Ogata H."/>
            <person name="Sarno A.F."/>
            <person name="Shmutz J."/>
            <person name="Schroeder D."/>
            <person name="de Vargas C."/>
            <person name="Verret F."/>
            <person name="von Dassow P."/>
            <person name="Valentin K."/>
            <person name="Van de Peer Y."/>
            <person name="Wheeler G."/>
            <person name="Dacks J.B."/>
            <person name="Delwiche C.F."/>
            <person name="Dyhrman S.T."/>
            <person name="Glockner G."/>
            <person name="John U."/>
            <person name="Richards T."/>
            <person name="Worden A.Z."/>
            <person name="Zhang X."/>
            <person name="Grigoriev I.V."/>
            <person name="Allen A.E."/>
            <person name="Bidle K."/>
            <person name="Borodovsky M."/>
            <person name="Bowler C."/>
            <person name="Brownlee C."/>
            <person name="Cock J.M."/>
            <person name="Elias M."/>
            <person name="Gladyshev V.N."/>
            <person name="Groth M."/>
            <person name="Guda C."/>
            <person name="Hadaegh A."/>
            <person name="Iglesias-Rodriguez M.D."/>
            <person name="Jenkins J."/>
            <person name="Jones B.M."/>
            <person name="Lawson T."/>
            <person name="Leese F."/>
            <person name="Lindquist E."/>
            <person name="Lobanov A."/>
            <person name="Lomsadze A."/>
            <person name="Malik S.B."/>
            <person name="Marsh M.E."/>
            <person name="Mackinder L."/>
            <person name="Mock T."/>
            <person name="Mueller-Roeber B."/>
            <person name="Pagarete A."/>
            <person name="Parker M."/>
            <person name="Probert I."/>
            <person name="Quesneville H."/>
            <person name="Raines C."/>
            <person name="Rensing S.A."/>
            <person name="Riano-Pachon D.M."/>
            <person name="Richier S."/>
            <person name="Rokitta S."/>
            <person name="Shiraiwa Y."/>
            <person name="Soanes D.M."/>
            <person name="van der Giezen M."/>
            <person name="Wahlund T.M."/>
            <person name="Williams B."/>
            <person name="Wilson W."/>
            <person name="Wolfe G."/>
            <person name="Wurch L.L."/>
        </authorList>
    </citation>
    <scope>NUCLEOTIDE SEQUENCE</scope>
</reference>
<dbReference type="PaxDb" id="2903-EOD18885"/>
<proteinExistence type="predicted"/>
<keyword evidence="2" id="KW-0812">Transmembrane</keyword>
<organism evidence="3 4">
    <name type="scientific">Emiliania huxleyi (strain CCMP1516)</name>
    <dbReference type="NCBI Taxonomy" id="280463"/>
    <lineage>
        <taxon>Eukaryota</taxon>
        <taxon>Haptista</taxon>
        <taxon>Haptophyta</taxon>
        <taxon>Prymnesiophyceae</taxon>
        <taxon>Isochrysidales</taxon>
        <taxon>Noelaerhabdaceae</taxon>
        <taxon>Emiliania</taxon>
    </lineage>
</organism>
<keyword evidence="2" id="KW-1133">Transmembrane helix</keyword>
<keyword evidence="2" id="KW-0472">Membrane</keyword>
<reference evidence="3" key="2">
    <citation type="submission" date="2024-10" db="UniProtKB">
        <authorList>
            <consortium name="EnsemblProtists"/>
        </authorList>
    </citation>
    <scope>IDENTIFICATION</scope>
</reference>
<dbReference type="EnsemblProtists" id="EOD18885">
    <property type="protein sequence ID" value="EOD18885"/>
    <property type="gene ID" value="EMIHUDRAFT_451254"/>
</dbReference>
<keyword evidence="4" id="KW-1185">Reference proteome</keyword>
<dbReference type="GeneID" id="17264432"/>
<dbReference type="HOGENOM" id="CLU_759593_0_0_1"/>
<name>A0A0D3J5V0_EMIH1</name>
<feature type="transmembrane region" description="Helical" evidence="2">
    <location>
        <begin position="63"/>
        <end position="88"/>
    </location>
</feature>
<dbReference type="AlphaFoldDB" id="A0A0D3J5V0"/>
<sequence length="365" mass="39167">MCWSFNTTCAFAASYAVIIAAYKLVGRRSWRSLAFHVNQLAMEGSQALNMLALASTSESRNMLIGASAAFSLTVYFFIPFALLLTLTAPDAVVVMKHTYPSAGPHRSLLHHGSYQALLALLTAYMIGDVWLGSLFGKACPPSSAIPSSRPHLPWFRVCDFLPAMHSSLHSSWGVLLNQMPEDTCTCPRTSLGGMRTADLYSACSASTLPPRAAAGMGFDLLMGPSHHVIWKYRPLVCTDGFPYASPNAGTWCALFYAMVFLPDLGKPGCEWAIVACLALASIPATSRSSMAARAKPSRTGAGQPTFTFCSSPTWTRALRAGHGPHPAPALRRNLRSRAALQGALISPRSPLRPPPPPSHCLGFGI</sequence>
<accession>A0A0D3J5V0</accession>
<feature type="transmembrane region" description="Helical" evidence="2">
    <location>
        <begin position="6"/>
        <end position="25"/>
    </location>
</feature>
<dbReference type="KEGG" id="ehx:EMIHUDRAFT_451254"/>
<evidence type="ECO:0000256" key="2">
    <source>
        <dbReference type="SAM" id="Phobius"/>
    </source>
</evidence>
<evidence type="ECO:0000313" key="4">
    <source>
        <dbReference type="Proteomes" id="UP000013827"/>
    </source>
</evidence>
<dbReference type="RefSeq" id="XP_005771314.1">
    <property type="nucleotide sequence ID" value="XM_005771257.1"/>
</dbReference>
<feature type="region of interest" description="Disordered" evidence="1">
    <location>
        <begin position="346"/>
        <end position="365"/>
    </location>
</feature>